<reference evidence="1 2" key="1">
    <citation type="submission" date="2020-04" db="EMBL/GenBank/DDBJ databases">
        <authorList>
            <person name="Klaysubun C."/>
            <person name="Duangmal K."/>
            <person name="Lipun K."/>
        </authorList>
    </citation>
    <scope>NUCLEOTIDE SEQUENCE [LARGE SCALE GENOMIC DNA]</scope>
    <source>
        <strain evidence="1 2">DSM 45300</strain>
    </source>
</reference>
<evidence type="ECO:0008006" key="3">
    <source>
        <dbReference type="Google" id="ProtNLM"/>
    </source>
</evidence>
<dbReference type="Proteomes" id="UP000586918">
    <property type="component" value="Unassembled WGS sequence"/>
</dbReference>
<organism evidence="1 2">
    <name type="scientific">Pseudonocardia bannensis</name>
    <dbReference type="NCBI Taxonomy" id="630973"/>
    <lineage>
        <taxon>Bacteria</taxon>
        <taxon>Bacillati</taxon>
        <taxon>Actinomycetota</taxon>
        <taxon>Actinomycetes</taxon>
        <taxon>Pseudonocardiales</taxon>
        <taxon>Pseudonocardiaceae</taxon>
        <taxon>Pseudonocardia</taxon>
    </lineage>
</organism>
<sequence length="187" mass="19261">MTAVHEHPVAAPLAAAWQVLTAAQGRPGLLTRAGEDPPAPRPRVRVTLPAGDGGPPCRGFLHVVDADADRHVATLSFTGAEPRTGAITRLQLRVRLLGTGPRCTLRAQPQVLDAGVPAHPGAGAALAAQIADAIEARSRAGQEQPARPAARTVVAGLAASLLAAVVITRCRRARPGRRRGQEAGEGP</sequence>
<dbReference type="AlphaFoldDB" id="A0A848DM20"/>
<gene>
    <name evidence="1" type="ORF">HF519_19745</name>
</gene>
<protein>
    <recommendedName>
        <fullName evidence="3">Carbon monoxide dehydrogenase subunit G</fullName>
    </recommendedName>
</protein>
<dbReference type="EMBL" id="JAAXKZ010000081">
    <property type="protein sequence ID" value="NMH93768.1"/>
    <property type="molecule type" value="Genomic_DNA"/>
</dbReference>
<dbReference type="SUPFAM" id="SSF55961">
    <property type="entry name" value="Bet v1-like"/>
    <property type="match status" value="1"/>
</dbReference>
<accession>A0A848DM20</accession>
<dbReference type="RefSeq" id="WP_169414466.1">
    <property type="nucleotide sequence ID" value="NZ_JAAXKZ010000081.1"/>
</dbReference>
<evidence type="ECO:0000313" key="2">
    <source>
        <dbReference type="Proteomes" id="UP000586918"/>
    </source>
</evidence>
<evidence type="ECO:0000313" key="1">
    <source>
        <dbReference type="EMBL" id="NMH93768.1"/>
    </source>
</evidence>
<name>A0A848DM20_9PSEU</name>
<keyword evidence="2" id="KW-1185">Reference proteome</keyword>
<comment type="caution">
    <text evidence="1">The sequence shown here is derived from an EMBL/GenBank/DDBJ whole genome shotgun (WGS) entry which is preliminary data.</text>
</comment>
<proteinExistence type="predicted"/>